<dbReference type="AlphaFoldDB" id="A0A8B6CHY5"/>
<dbReference type="GO" id="GO:0003676">
    <property type="term" value="F:nucleic acid binding"/>
    <property type="evidence" value="ECO:0007669"/>
    <property type="project" value="InterPro"/>
</dbReference>
<dbReference type="PANTHER" id="PTHR47331:SF1">
    <property type="entry name" value="GAG-LIKE PROTEIN"/>
    <property type="match status" value="1"/>
</dbReference>
<dbReference type="OrthoDB" id="10066543at2759"/>
<sequence length="119" mass="13287">MLQKGIDWKFNPPAASNFGGVWERLIRSEQKLRLDDENLQTLFCEVEAILNGRPITEVPNSVNDLNVLTPNDLLLLRSGESAPQGHLLNPTIVFVEGGDKYNICQTCSGIDGQKNIFLY</sequence>
<comment type="caution">
    <text evidence="1">The sequence shown here is derived from an EMBL/GenBank/DDBJ whole genome shotgun (WGS) entry which is preliminary data.</text>
</comment>
<dbReference type="EMBL" id="UYJE01001696">
    <property type="protein sequence ID" value="VDI04380.1"/>
    <property type="molecule type" value="Genomic_DNA"/>
</dbReference>
<proteinExistence type="predicted"/>
<name>A0A8B6CHY5_MYTGA</name>
<dbReference type="Gene3D" id="3.30.420.10">
    <property type="entry name" value="Ribonuclease H-like superfamily/Ribonuclease H"/>
    <property type="match status" value="1"/>
</dbReference>
<protein>
    <submittedName>
        <fullName evidence="1">Uncharacterized protein</fullName>
    </submittedName>
</protein>
<accession>A0A8B6CHY5</accession>
<evidence type="ECO:0000313" key="1">
    <source>
        <dbReference type="EMBL" id="VDI04380.1"/>
    </source>
</evidence>
<gene>
    <name evidence="1" type="ORF">MGAL_10B011927</name>
</gene>
<dbReference type="PANTHER" id="PTHR47331">
    <property type="entry name" value="PHD-TYPE DOMAIN-CONTAINING PROTEIN"/>
    <property type="match status" value="1"/>
</dbReference>
<organism evidence="1 2">
    <name type="scientific">Mytilus galloprovincialis</name>
    <name type="common">Mediterranean mussel</name>
    <dbReference type="NCBI Taxonomy" id="29158"/>
    <lineage>
        <taxon>Eukaryota</taxon>
        <taxon>Metazoa</taxon>
        <taxon>Spiralia</taxon>
        <taxon>Lophotrochozoa</taxon>
        <taxon>Mollusca</taxon>
        <taxon>Bivalvia</taxon>
        <taxon>Autobranchia</taxon>
        <taxon>Pteriomorphia</taxon>
        <taxon>Mytilida</taxon>
        <taxon>Mytiloidea</taxon>
        <taxon>Mytilidae</taxon>
        <taxon>Mytilinae</taxon>
        <taxon>Mytilus</taxon>
    </lineage>
</organism>
<reference evidence="1" key="1">
    <citation type="submission" date="2018-11" db="EMBL/GenBank/DDBJ databases">
        <authorList>
            <person name="Alioto T."/>
            <person name="Alioto T."/>
        </authorList>
    </citation>
    <scope>NUCLEOTIDE SEQUENCE</scope>
</reference>
<evidence type="ECO:0000313" key="2">
    <source>
        <dbReference type="Proteomes" id="UP000596742"/>
    </source>
</evidence>
<dbReference type="InterPro" id="IPR036397">
    <property type="entry name" value="RNaseH_sf"/>
</dbReference>
<keyword evidence="2" id="KW-1185">Reference proteome</keyword>
<dbReference type="Proteomes" id="UP000596742">
    <property type="component" value="Unassembled WGS sequence"/>
</dbReference>